<evidence type="ECO:0000313" key="2">
    <source>
        <dbReference type="Proteomes" id="UP000696485"/>
    </source>
</evidence>
<evidence type="ECO:0000313" key="1">
    <source>
        <dbReference type="EMBL" id="KAF9331270.1"/>
    </source>
</evidence>
<keyword evidence="2" id="KW-1185">Reference proteome</keyword>
<protein>
    <submittedName>
        <fullName evidence="1">Uncharacterized protein</fullName>
    </submittedName>
</protein>
<comment type="caution">
    <text evidence="1">The sequence shown here is derived from an EMBL/GenBank/DDBJ whole genome shotgun (WGS) entry which is preliminary data.</text>
</comment>
<name>A0A9P5SM11_9FUNG</name>
<sequence length="171" mass="19099">MNGLAALMISSVIHSQRTRWYSKTAHPGTIFSVTAFLAAFGLKLTEPITSPLLQDAFQGVSHTTVNYIQCPTKIFQYNYHIENFLSETFAPPLQWIITASGFHGVDIQEGVLGHTAGIRFLVLLMVCCPESIRDLSFHISKARRYLPFADKLSNLKAIELSRDEDDAIPKT</sequence>
<dbReference type="EMBL" id="JAAAUY010000335">
    <property type="protein sequence ID" value="KAF9331270.1"/>
    <property type="molecule type" value="Genomic_DNA"/>
</dbReference>
<gene>
    <name evidence="1" type="ORF">BG006_005863</name>
</gene>
<proteinExistence type="predicted"/>
<accession>A0A9P5SM11</accession>
<organism evidence="1 2">
    <name type="scientific">Podila minutissima</name>
    <dbReference type="NCBI Taxonomy" id="64525"/>
    <lineage>
        <taxon>Eukaryota</taxon>
        <taxon>Fungi</taxon>
        <taxon>Fungi incertae sedis</taxon>
        <taxon>Mucoromycota</taxon>
        <taxon>Mortierellomycotina</taxon>
        <taxon>Mortierellomycetes</taxon>
        <taxon>Mortierellales</taxon>
        <taxon>Mortierellaceae</taxon>
        <taxon>Podila</taxon>
    </lineage>
</organism>
<reference evidence="1" key="1">
    <citation type="journal article" date="2020" name="Fungal Divers.">
        <title>Resolving the Mortierellaceae phylogeny through synthesis of multi-gene phylogenetics and phylogenomics.</title>
        <authorList>
            <person name="Vandepol N."/>
            <person name="Liber J."/>
            <person name="Desiro A."/>
            <person name="Na H."/>
            <person name="Kennedy M."/>
            <person name="Barry K."/>
            <person name="Grigoriev I.V."/>
            <person name="Miller A.N."/>
            <person name="O'Donnell K."/>
            <person name="Stajich J.E."/>
            <person name="Bonito G."/>
        </authorList>
    </citation>
    <scope>NUCLEOTIDE SEQUENCE</scope>
    <source>
        <strain evidence="1">NVP1</strain>
    </source>
</reference>
<dbReference type="AlphaFoldDB" id="A0A9P5SM11"/>
<dbReference type="Proteomes" id="UP000696485">
    <property type="component" value="Unassembled WGS sequence"/>
</dbReference>